<dbReference type="Gene3D" id="1.20.1260.10">
    <property type="match status" value="1"/>
</dbReference>
<evidence type="ECO:0000256" key="3">
    <source>
        <dbReference type="ARBA" id="ARBA00022723"/>
    </source>
</evidence>
<dbReference type="SUPFAM" id="SSF57802">
    <property type="entry name" value="Rubredoxin-like"/>
    <property type="match status" value="1"/>
</dbReference>
<evidence type="ECO:0000313" key="8">
    <source>
        <dbReference type="EMBL" id="EKD24960.1"/>
    </source>
</evidence>
<name>K1X4B0_9BACT</name>
<dbReference type="PROSITE" id="PS50905">
    <property type="entry name" value="FERRITIN_LIKE"/>
    <property type="match status" value="1"/>
</dbReference>
<evidence type="ECO:0000256" key="4">
    <source>
        <dbReference type="ARBA" id="ARBA00022982"/>
    </source>
</evidence>
<evidence type="ECO:0000259" key="7">
    <source>
        <dbReference type="PROSITE" id="PS50905"/>
    </source>
</evidence>
<dbReference type="SUPFAM" id="SSF47240">
    <property type="entry name" value="Ferritin-like"/>
    <property type="match status" value="1"/>
</dbReference>
<dbReference type="PROSITE" id="PS50903">
    <property type="entry name" value="RUBREDOXIN_LIKE"/>
    <property type="match status" value="1"/>
</dbReference>
<dbReference type="NCBIfam" id="NF045767">
    <property type="entry name" value="RuberyRbr"/>
    <property type="match status" value="1"/>
</dbReference>
<accession>K1X4B0</accession>
<dbReference type="InterPro" id="IPR009078">
    <property type="entry name" value="Ferritin-like_SF"/>
</dbReference>
<dbReference type="InterPro" id="IPR048574">
    <property type="entry name" value="RUBY_RBDX"/>
</dbReference>
<evidence type="ECO:0000256" key="2">
    <source>
        <dbReference type="ARBA" id="ARBA00022448"/>
    </source>
</evidence>
<keyword evidence="4" id="KW-0249">Electron transport</keyword>
<dbReference type="InterPro" id="IPR003251">
    <property type="entry name" value="Rr_diiron-bd_dom"/>
</dbReference>
<dbReference type="EMBL" id="AMFJ01036149">
    <property type="protein sequence ID" value="EKD24960.1"/>
    <property type="molecule type" value="Genomic_DNA"/>
</dbReference>
<feature type="domain" description="Ferritin-like diiron" evidence="7">
    <location>
        <begin position="1"/>
        <end position="149"/>
    </location>
</feature>
<keyword evidence="2" id="KW-0813">Transport</keyword>
<dbReference type="CDD" id="cd00729">
    <property type="entry name" value="rubredoxin_SM"/>
    <property type="match status" value="1"/>
</dbReference>
<comment type="caution">
    <text evidence="8">The sequence shown here is derived from an EMBL/GenBank/DDBJ whole genome shotgun (WGS) entry which is preliminary data.</text>
</comment>
<dbReference type="InterPro" id="IPR012347">
    <property type="entry name" value="Ferritin-like"/>
</dbReference>
<gene>
    <name evidence="8" type="ORF">ACD_80C00142G0002</name>
</gene>
<dbReference type="InterPro" id="IPR009040">
    <property type="entry name" value="Ferritin-like_diiron"/>
</dbReference>
<dbReference type="CDD" id="cd01041">
    <property type="entry name" value="Rubrerythrin"/>
    <property type="match status" value="1"/>
</dbReference>
<dbReference type="PANTHER" id="PTHR43865:SF1">
    <property type="entry name" value="RUBRERYTHRIN-RELATED"/>
    <property type="match status" value="1"/>
</dbReference>
<dbReference type="Pfam" id="PF21349">
    <property type="entry name" value="RUBY_RBDX"/>
    <property type="match status" value="1"/>
</dbReference>
<reference evidence="8" key="1">
    <citation type="journal article" date="2012" name="Science">
        <title>Fermentation, hydrogen, and sulfur metabolism in multiple uncultivated bacterial phyla.</title>
        <authorList>
            <person name="Wrighton K.C."/>
            <person name="Thomas B.C."/>
            <person name="Sharon I."/>
            <person name="Miller C.S."/>
            <person name="Castelle C.J."/>
            <person name="VerBerkmoes N.C."/>
            <person name="Wilkins M.J."/>
            <person name="Hettich R.L."/>
            <person name="Lipton M.S."/>
            <person name="Williams K.H."/>
            <person name="Long P.E."/>
            <person name="Banfield J.F."/>
        </authorList>
    </citation>
    <scope>NUCLEOTIDE SEQUENCE [LARGE SCALE GENOMIC DNA]</scope>
</reference>
<dbReference type="Pfam" id="PF02915">
    <property type="entry name" value="Rubrerythrin"/>
    <property type="match status" value="1"/>
</dbReference>
<dbReference type="AlphaFoldDB" id="K1X4B0"/>
<sequence>MRKTLDALTKGFVWESQVRSRYTIYASIARKEGYLQIAEIFEETADQEKEHAERFFKMIQIVKKKMGEDMDEVIVDAVAFVKSWTTLDNLQYAIDGEHNENTNLYPGFAKIAQEEWFPEIATRVLSIAHAEEHHEERYQAIRDQLQAGTLAEKAEDIEWMCTKCGYIHKGKTPPEKCPACDHEKNYYVVKCEKY</sequence>
<feature type="domain" description="Rubredoxin-like" evidence="6">
    <location>
        <begin position="156"/>
        <end position="190"/>
    </location>
</feature>
<dbReference type="InterPro" id="IPR024934">
    <property type="entry name" value="Rubredoxin-like_dom"/>
</dbReference>
<dbReference type="Gene3D" id="2.20.28.10">
    <property type="match status" value="1"/>
</dbReference>
<keyword evidence="5" id="KW-0408">Iron</keyword>
<dbReference type="InterPro" id="IPR052364">
    <property type="entry name" value="Rubrerythrin"/>
</dbReference>
<organism evidence="8">
    <name type="scientific">uncultured bacterium</name>
    <name type="common">gcode 4</name>
    <dbReference type="NCBI Taxonomy" id="1234023"/>
    <lineage>
        <taxon>Bacteria</taxon>
        <taxon>environmental samples</taxon>
    </lineage>
</organism>
<dbReference type="PANTHER" id="PTHR43865">
    <property type="entry name" value="RUBRERYTHRIN-RELATED"/>
    <property type="match status" value="1"/>
</dbReference>
<protein>
    <submittedName>
        <fullName evidence="8">Rubrerythrin</fullName>
    </submittedName>
</protein>
<comment type="cofactor">
    <cofactor evidence="1">
        <name>Fe(3+)</name>
        <dbReference type="ChEBI" id="CHEBI:29034"/>
    </cofactor>
</comment>
<evidence type="ECO:0000256" key="5">
    <source>
        <dbReference type="ARBA" id="ARBA00023004"/>
    </source>
</evidence>
<evidence type="ECO:0000259" key="6">
    <source>
        <dbReference type="PROSITE" id="PS50903"/>
    </source>
</evidence>
<evidence type="ECO:0000256" key="1">
    <source>
        <dbReference type="ARBA" id="ARBA00001965"/>
    </source>
</evidence>
<keyword evidence="3" id="KW-0479">Metal-binding</keyword>
<dbReference type="GO" id="GO:0005506">
    <property type="term" value="F:iron ion binding"/>
    <property type="evidence" value="ECO:0007669"/>
    <property type="project" value="InterPro"/>
</dbReference>
<dbReference type="GO" id="GO:0016491">
    <property type="term" value="F:oxidoreductase activity"/>
    <property type="evidence" value="ECO:0007669"/>
    <property type="project" value="InterPro"/>
</dbReference>
<proteinExistence type="predicted"/>